<name>A0A034VX69_BACDO</name>
<feature type="region of interest" description="Disordered" evidence="1">
    <location>
        <begin position="182"/>
        <end position="221"/>
    </location>
</feature>
<dbReference type="GO" id="GO:0004402">
    <property type="term" value="F:histone acetyltransferase activity"/>
    <property type="evidence" value="ECO:0007669"/>
    <property type="project" value="TreeGrafter"/>
</dbReference>
<dbReference type="Gene3D" id="3.90.980.20">
    <property type="match status" value="1"/>
</dbReference>
<feature type="compositionally biased region" description="Low complexity" evidence="1">
    <location>
        <begin position="355"/>
        <end position="367"/>
    </location>
</feature>
<dbReference type="KEGG" id="bdr:105230737"/>
<evidence type="ECO:0000259" key="2">
    <source>
        <dbReference type="PROSITE" id="PS51186"/>
    </source>
</evidence>
<feature type="compositionally biased region" description="Polar residues" evidence="1">
    <location>
        <begin position="392"/>
        <end position="421"/>
    </location>
</feature>
<evidence type="ECO:0000313" key="3">
    <source>
        <dbReference type="EMBL" id="JAC46128.1"/>
    </source>
</evidence>
<dbReference type="InterPro" id="IPR011011">
    <property type="entry name" value="Znf_FYVE_PHD"/>
</dbReference>
<dbReference type="SUPFAM" id="SSF57903">
    <property type="entry name" value="FYVE/PHD zinc finger"/>
    <property type="match status" value="1"/>
</dbReference>
<dbReference type="PROSITE" id="PS51186">
    <property type="entry name" value="GNAT"/>
    <property type="match status" value="1"/>
</dbReference>
<dbReference type="CDD" id="cd15489">
    <property type="entry name" value="PHD_SF"/>
    <property type="match status" value="1"/>
</dbReference>
<dbReference type="InterPro" id="IPR016181">
    <property type="entry name" value="Acyl_CoA_acyltransferase"/>
</dbReference>
<dbReference type="InterPro" id="IPR000182">
    <property type="entry name" value="GNAT_dom"/>
</dbReference>
<gene>
    <name evidence="3" type="primary">CSR2B</name>
</gene>
<dbReference type="PANTHER" id="PTHR20916">
    <property type="entry name" value="CYSTEINE AND GLYCINE-RICH PROTEIN 2 BINDING PROTEIN"/>
    <property type="match status" value="1"/>
</dbReference>
<dbReference type="EMBL" id="GAKP01012824">
    <property type="protein sequence ID" value="JAC46128.1"/>
    <property type="molecule type" value="Transcribed_RNA"/>
</dbReference>
<dbReference type="RefSeq" id="XP_011210002.2">
    <property type="nucleotide sequence ID" value="XM_011211700.4"/>
</dbReference>
<proteinExistence type="predicted"/>
<feature type="domain" description="N-acetyltransferase" evidence="2">
    <location>
        <begin position="661"/>
        <end position="806"/>
    </location>
</feature>
<accession>A0A034VX69</accession>
<dbReference type="CTD" id="35113"/>
<sequence length="806" mass="93043">MHCSYCNRGLAEDEDSLECVECDSVVHAKCLRTCRPGDLLGDVFFDFTCAACMNLQNDAPSTSMSAKTAAPRENFVRQRLSWFMIVVLTLYNLSVKSKGLSHHGFFHWRSHIVSFINKNWDFLMEPGTRRRKNWFGSISGNLSHYSPEFFLSGQETIQKSGWWRLAQSNLTPKAIHRKYEEFSQKRSQMRNDKKIHEDIDSADDQQDSKRKRRNDSDDDLIPIADGCSRTIPYMGRTPKVAKQLNIVDDDIKNLQQQQPLNTVQSSLMDFLAENLANDDLFNSLPNISTDTLGGGDEKTDFLPLLETHNDNINNFSPLKAKSKIDSDVTNANTKEPITDKFKGFYNSDDQHEQKLSSLETSEQLSQEDSMQTPSEYSNDPDDDDEYQPRIVQVTNFQQLNQSPRKELSSSVGEQPLLSQLDHTIKKEIKSEAEQSESEDATCRAKGTVQNPESDNEAEGNKTIMSVCKPSLFTKTPRRNWPWLIEEDEASEDHIDNQTVEKKPFQEAESLIMMSEYEETELLLKLRKIFDMEEKCKFDIPAYVRRFYRKLCVREWKREHGKPLFNLDDQINGKNTDSLANEAKAQIIDRYQLISLSSDNIRKSFYARIAGSFDYEMFESPYSHRILHPFIYRDKEIAPPWLKLMCELQFTVNKQYPFRSTIDFCYVRPNHIAAVNALLQTTFWPGIDMSECLSYPDYSVVALYKKLVVGCGFLVPDVGFNEAYISFMAVRPNWQRCGIGTFMLYHLIQTCMSKDITLHVSASNPAVVLYQKFGFKIEEVILDFYEKYLPINSKQSRTAFFLRLLRS</sequence>
<dbReference type="FunFam" id="3.40.630.30:FF:000013">
    <property type="entry name" value="cysteine-rich protein 2-binding protein-like"/>
    <property type="match status" value="1"/>
</dbReference>
<dbReference type="GeneID" id="105230737"/>
<reference evidence="3" key="1">
    <citation type="journal article" date="2014" name="BMC Genomics">
        <title>Characterizing the developmental transcriptome of the oriental fruit fly, Bactrocera dorsalis (Diptera: Tephritidae) through comparative genomic analysis with Drosophila melanogaster utilizing modENCODE datasets.</title>
        <authorList>
            <person name="Geib S.M."/>
            <person name="Calla B."/>
            <person name="Hall B."/>
            <person name="Hou S."/>
            <person name="Manoukis N.C."/>
        </authorList>
    </citation>
    <scope>NUCLEOTIDE SEQUENCE</scope>
    <source>
        <strain evidence="3">Punador</strain>
    </source>
</reference>
<feature type="compositionally biased region" description="Basic and acidic residues" evidence="1">
    <location>
        <begin position="182"/>
        <end position="199"/>
    </location>
</feature>
<feature type="compositionally biased region" description="Polar residues" evidence="1">
    <location>
        <begin position="368"/>
        <end position="377"/>
    </location>
</feature>
<feature type="region of interest" description="Disordered" evidence="1">
    <location>
        <begin position="350"/>
        <end position="462"/>
    </location>
</feature>
<evidence type="ECO:0000256" key="1">
    <source>
        <dbReference type="SAM" id="MobiDB-lite"/>
    </source>
</evidence>
<dbReference type="Pfam" id="PF00583">
    <property type="entry name" value="Acetyltransf_1"/>
    <property type="match status" value="1"/>
</dbReference>
<dbReference type="Gene3D" id="3.40.630.30">
    <property type="match status" value="1"/>
</dbReference>
<feature type="compositionally biased region" description="Basic and acidic residues" evidence="1">
    <location>
        <begin position="422"/>
        <end position="432"/>
    </location>
</feature>
<organism evidence="3">
    <name type="scientific">Bactrocera dorsalis</name>
    <name type="common">Oriental fruit fly</name>
    <name type="synonym">Dacus dorsalis</name>
    <dbReference type="NCBI Taxonomy" id="27457"/>
    <lineage>
        <taxon>Eukaryota</taxon>
        <taxon>Metazoa</taxon>
        <taxon>Ecdysozoa</taxon>
        <taxon>Arthropoda</taxon>
        <taxon>Hexapoda</taxon>
        <taxon>Insecta</taxon>
        <taxon>Pterygota</taxon>
        <taxon>Neoptera</taxon>
        <taxon>Endopterygota</taxon>
        <taxon>Diptera</taxon>
        <taxon>Brachycera</taxon>
        <taxon>Muscomorpha</taxon>
        <taxon>Tephritoidea</taxon>
        <taxon>Tephritidae</taxon>
        <taxon>Bactrocera</taxon>
        <taxon>Bactrocera</taxon>
    </lineage>
</organism>
<dbReference type="CDD" id="cd04301">
    <property type="entry name" value="NAT_SF"/>
    <property type="match status" value="1"/>
</dbReference>
<dbReference type="OrthoDB" id="4080456at2759"/>
<dbReference type="SUPFAM" id="SSF55729">
    <property type="entry name" value="Acyl-CoA N-acyltransferases (Nat)"/>
    <property type="match status" value="1"/>
</dbReference>
<dbReference type="PANTHER" id="PTHR20916:SF26">
    <property type="entry name" value="CYSTEINE-RICH PROTEIN 2-BINDING PROTEIN"/>
    <property type="match status" value="1"/>
</dbReference>
<protein>
    <submittedName>
        <fullName evidence="3">Cysteine-rich protein 2-binding protein</fullName>
    </submittedName>
</protein>
<dbReference type="AlphaFoldDB" id="A0A034VX69"/>